<comment type="catalytic activity">
    <reaction evidence="11">
        <text>fluoride(in) = fluoride(out)</text>
        <dbReference type="Rhea" id="RHEA:76159"/>
        <dbReference type="ChEBI" id="CHEBI:17051"/>
    </reaction>
    <physiologicalReaction direction="left-to-right" evidence="11">
        <dbReference type="Rhea" id="RHEA:76160"/>
    </physiologicalReaction>
</comment>
<dbReference type="GO" id="GO:0140114">
    <property type="term" value="P:cellular detoxification of fluoride"/>
    <property type="evidence" value="ECO:0007669"/>
    <property type="project" value="UniProtKB-UniRule"/>
</dbReference>
<dbReference type="RefSeq" id="WP_123710548.1">
    <property type="nucleotide sequence ID" value="NZ_RKHR01000003.1"/>
</dbReference>
<dbReference type="GO" id="GO:0062054">
    <property type="term" value="F:fluoride channel activity"/>
    <property type="evidence" value="ECO:0007669"/>
    <property type="project" value="UniProtKB-UniRule"/>
</dbReference>
<feature type="binding site" evidence="12">
    <location>
        <position position="81"/>
    </location>
    <ligand>
        <name>Na(+)</name>
        <dbReference type="ChEBI" id="CHEBI:29101"/>
        <note>structural</note>
    </ligand>
</feature>
<keyword evidence="3" id="KW-0997">Cell inner membrane</keyword>
<feature type="transmembrane region" description="Helical" evidence="12">
    <location>
        <begin position="6"/>
        <end position="29"/>
    </location>
</feature>
<keyword evidence="6 12" id="KW-0915">Sodium</keyword>
<comment type="similarity">
    <text evidence="10 12">Belongs to the fluoride channel Fluc/FEX (TC 1.A.43) family.</text>
</comment>
<feature type="transmembrane region" description="Helical" evidence="12">
    <location>
        <begin position="73"/>
        <end position="97"/>
    </location>
</feature>
<dbReference type="GO" id="GO:0005886">
    <property type="term" value="C:plasma membrane"/>
    <property type="evidence" value="ECO:0007669"/>
    <property type="project" value="UniProtKB-SubCell"/>
</dbReference>
<evidence type="ECO:0000256" key="3">
    <source>
        <dbReference type="ARBA" id="ARBA00022519"/>
    </source>
</evidence>
<evidence type="ECO:0000256" key="12">
    <source>
        <dbReference type="HAMAP-Rule" id="MF_00454"/>
    </source>
</evidence>
<accession>A0A3N2DXH1</accession>
<dbReference type="AlphaFoldDB" id="A0A3N2DXH1"/>
<keyword evidence="5 12" id="KW-1133">Transmembrane helix</keyword>
<evidence type="ECO:0000256" key="1">
    <source>
        <dbReference type="ARBA" id="ARBA00004651"/>
    </source>
</evidence>
<dbReference type="EMBL" id="RKHR01000003">
    <property type="protein sequence ID" value="ROS04556.1"/>
    <property type="molecule type" value="Genomic_DNA"/>
</dbReference>
<keyword evidence="12" id="KW-0813">Transport</keyword>
<dbReference type="OrthoDB" id="9806299at2"/>
<dbReference type="Pfam" id="PF02537">
    <property type="entry name" value="CRCB"/>
    <property type="match status" value="1"/>
</dbReference>
<keyword evidence="14" id="KW-1185">Reference proteome</keyword>
<evidence type="ECO:0000256" key="10">
    <source>
        <dbReference type="ARBA" id="ARBA00035120"/>
    </source>
</evidence>
<evidence type="ECO:0000256" key="7">
    <source>
        <dbReference type="ARBA" id="ARBA00023065"/>
    </source>
</evidence>
<evidence type="ECO:0000256" key="6">
    <source>
        <dbReference type="ARBA" id="ARBA00023053"/>
    </source>
</evidence>
<evidence type="ECO:0000256" key="2">
    <source>
        <dbReference type="ARBA" id="ARBA00022475"/>
    </source>
</evidence>
<keyword evidence="12" id="KW-0479">Metal-binding</keyword>
<evidence type="ECO:0000256" key="11">
    <source>
        <dbReference type="ARBA" id="ARBA00035585"/>
    </source>
</evidence>
<comment type="function">
    <text evidence="12">Fluoride-specific ion channel. Important for reducing fluoride concentration in the cell, thus reducing its toxicity.</text>
</comment>
<feature type="binding site" evidence="12">
    <location>
        <position position="84"/>
    </location>
    <ligand>
        <name>Na(+)</name>
        <dbReference type="ChEBI" id="CHEBI:29101"/>
        <note>structural</note>
    </ligand>
</feature>
<evidence type="ECO:0000256" key="5">
    <source>
        <dbReference type="ARBA" id="ARBA00022989"/>
    </source>
</evidence>
<dbReference type="PANTHER" id="PTHR28259">
    <property type="entry name" value="FLUORIDE EXPORT PROTEIN 1-RELATED"/>
    <property type="match status" value="1"/>
</dbReference>
<name>A0A3N2DXH1_9GAMM</name>
<comment type="activity regulation">
    <text evidence="12">Na(+) is not transported, but it plays an essential structural role and its presence is essential for fluoride channel function.</text>
</comment>
<comment type="subcellular location">
    <subcellularLocation>
        <location evidence="1 12">Cell membrane</location>
        <topology evidence="1 12">Multi-pass membrane protein</topology>
    </subcellularLocation>
</comment>
<evidence type="ECO:0000256" key="8">
    <source>
        <dbReference type="ARBA" id="ARBA00023136"/>
    </source>
</evidence>
<evidence type="ECO:0000313" key="14">
    <source>
        <dbReference type="Proteomes" id="UP000275394"/>
    </source>
</evidence>
<protein>
    <recommendedName>
        <fullName evidence="12">Fluoride-specific ion channel FluC</fullName>
    </recommendedName>
</protein>
<reference evidence="13 14" key="1">
    <citation type="submission" date="2018-11" db="EMBL/GenBank/DDBJ databases">
        <title>Genomic Encyclopedia of Type Strains, Phase IV (KMG-IV): sequencing the most valuable type-strain genomes for metagenomic binning, comparative biology and taxonomic classification.</title>
        <authorList>
            <person name="Goeker M."/>
        </authorList>
    </citation>
    <scope>NUCLEOTIDE SEQUENCE [LARGE SCALE GENOMIC DNA]</scope>
    <source>
        <strain evidence="13 14">DSM 100316</strain>
    </source>
</reference>
<keyword evidence="7 12" id="KW-0406">Ion transport</keyword>
<keyword evidence="9 12" id="KW-0407">Ion channel</keyword>
<dbReference type="GO" id="GO:0046872">
    <property type="term" value="F:metal ion binding"/>
    <property type="evidence" value="ECO:0007669"/>
    <property type="project" value="UniProtKB-KW"/>
</dbReference>
<comment type="caution">
    <text evidence="13">The sequence shown here is derived from an EMBL/GenBank/DDBJ whole genome shotgun (WGS) entry which is preliminary data.</text>
</comment>
<feature type="transmembrane region" description="Helical" evidence="12">
    <location>
        <begin position="104"/>
        <end position="124"/>
    </location>
</feature>
<organism evidence="13 14">
    <name type="scientific">Sinobacterium caligoides</name>
    <dbReference type="NCBI Taxonomy" id="933926"/>
    <lineage>
        <taxon>Bacteria</taxon>
        <taxon>Pseudomonadati</taxon>
        <taxon>Pseudomonadota</taxon>
        <taxon>Gammaproteobacteria</taxon>
        <taxon>Cellvibrionales</taxon>
        <taxon>Spongiibacteraceae</taxon>
        <taxon>Sinobacterium</taxon>
    </lineage>
</organism>
<gene>
    <name evidence="12" type="primary">fluC</name>
    <name evidence="12" type="synonym">crcB</name>
    <name evidence="13" type="ORF">EDC56_0062</name>
</gene>
<evidence type="ECO:0000313" key="13">
    <source>
        <dbReference type="EMBL" id="ROS04556.1"/>
    </source>
</evidence>
<keyword evidence="8 12" id="KW-0472">Membrane</keyword>
<keyword evidence="2 12" id="KW-1003">Cell membrane</keyword>
<feature type="transmembrane region" description="Helical" evidence="12">
    <location>
        <begin position="41"/>
        <end position="61"/>
    </location>
</feature>
<proteinExistence type="inferred from homology"/>
<evidence type="ECO:0000256" key="9">
    <source>
        <dbReference type="ARBA" id="ARBA00023303"/>
    </source>
</evidence>
<dbReference type="PANTHER" id="PTHR28259:SF1">
    <property type="entry name" value="FLUORIDE EXPORT PROTEIN 1-RELATED"/>
    <property type="match status" value="1"/>
</dbReference>
<dbReference type="InterPro" id="IPR003691">
    <property type="entry name" value="FluC"/>
</dbReference>
<dbReference type="Proteomes" id="UP000275394">
    <property type="component" value="Unassembled WGS sequence"/>
</dbReference>
<evidence type="ECO:0000256" key="4">
    <source>
        <dbReference type="ARBA" id="ARBA00022692"/>
    </source>
</evidence>
<dbReference type="HAMAP" id="MF_00454">
    <property type="entry name" value="FluC"/>
    <property type="match status" value="1"/>
</dbReference>
<keyword evidence="4 12" id="KW-0812">Transmembrane</keyword>
<sequence length="130" mass="14135">MVHPLFTWISIAFGGAIGACLRFAASNYFNREIVVHQQMHIGTLLVNIIGSVVMGVMYVLITEKGSLHPDFRSVLMVGLLGAFTTFSTFSLEAINFFESGHAQIAIVYIVASVVLSIAAAWLAVTLTRMI</sequence>
<dbReference type="NCBIfam" id="TIGR00494">
    <property type="entry name" value="crcB"/>
    <property type="match status" value="1"/>
</dbReference>